<evidence type="ECO:0000256" key="1">
    <source>
        <dbReference type="SAM" id="MobiDB-lite"/>
    </source>
</evidence>
<feature type="transmembrane region" description="Helical" evidence="2">
    <location>
        <begin position="168"/>
        <end position="187"/>
    </location>
</feature>
<dbReference type="PANTHER" id="PTHR37846">
    <property type="entry name" value="YALI0B21296P"/>
    <property type="match status" value="1"/>
</dbReference>
<reference evidence="4 5" key="2">
    <citation type="journal article" date="2012" name="PLoS Pathog.">
        <title>Diverse lifestyles and strategies of plant pathogenesis encoded in the genomes of eighteen Dothideomycetes fungi.</title>
        <authorList>
            <person name="Ohm R.A."/>
            <person name="Feau N."/>
            <person name="Henrissat B."/>
            <person name="Schoch C.L."/>
            <person name="Horwitz B.A."/>
            <person name="Barry K.W."/>
            <person name="Condon B.J."/>
            <person name="Copeland A.C."/>
            <person name="Dhillon B."/>
            <person name="Glaser F."/>
            <person name="Hesse C.N."/>
            <person name="Kosti I."/>
            <person name="LaButti K."/>
            <person name="Lindquist E.A."/>
            <person name="Lucas S."/>
            <person name="Salamov A.A."/>
            <person name="Bradshaw R.E."/>
            <person name="Ciuffetti L."/>
            <person name="Hamelin R.C."/>
            <person name="Kema G.H.J."/>
            <person name="Lawrence C."/>
            <person name="Scott J.A."/>
            <person name="Spatafora J.W."/>
            <person name="Turgeon B.G."/>
            <person name="de Wit P.J.G.M."/>
            <person name="Zhong S."/>
            <person name="Goodwin S.B."/>
            <person name="Grigoriev I.V."/>
        </authorList>
    </citation>
    <scope>NUCLEOTIDE SEQUENCE [LARGE SCALE GENOMIC DNA]</scope>
    <source>
        <strain evidence="5">NZE10 / CBS 128990</strain>
    </source>
</reference>
<feature type="domain" description="DUF7719" evidence="3">
    <location>
        <begin position="170"/>
        <end position="238"/>
    </location>
</feature>
<sequence length="239" mass="26565">MGREPDDDRTTALAQGQSSTPRNRKERRADAKQNGKPIEAPTSHPKLKLAQPDRSRPKGKTLLDIYDEKKELLDKGEPFEQKSHTMTSGGNILDVGLGEDDPIGPLGDAVFWSACLTMFHFTLDVLVYNQYAQEILWPAIFKRSGIVLPILFLVVFMGRSELAMKLGVVRQILFFAAGTGAGCYLIHAGNTAEYFAVMKQAPPLGAVWVYAVIEMNLPFAVASVLMDLVYMFWNGYSMF</sequence>
<reference evidence="5" key="1">
    <citation type="journal article" date="2012" name="PLoS Genet.">
        <title>The genomes of the fungal plant pathogens Cladosporium fulvum and Dothistroma septosporum reveal adaptation to different hosts and lifestyles but also signatures of common ancestry.</title>
        <authorList>
            <person name="de Wit P.J.G.M."/>
            <person name="van der Burgt A."/>
            <person name="Oekmen B."/>
            <person name="Stergiopoulos I."/>
            <person name="Abd-Elsalam K.A."/>
            <person name="Aerts A.L."/>
            <person name="Bahkali A.H."/>
            <person name="Beenen H.G."/>
            <person name="Chettri P."/>
            <person name="Cox M.P."/>
            <person name="Datema E."/>
            <person name="de Vries R.P."/>
            <person name="Dhillon B."/>
            <person name="Ganley A.R."/>
            <person name="Griffiths S.A."/>
            <person name="Guo Y."/>
            <person name="Hamelin R.C."/>
            <person name="Henrissat B."/>
            <person name="Kabir M.S."/>
            <person name="Jashni M.K."/>
            <person name="Kema G."/>
            <person name="Klaubauf S."/>
            <person name="Lapidus A."/>
            <person name="Levasseur A."/>
            <person name="Lindquist E."/>
            <person name="Mehrabi R."/>
            <person name="Ohm R.A."/>
            <person name="Owen T.J."/>
            <person name="Salamov A."/>
            <person name="Schwelm A."/>
            <person name="Schijlen E."/>
            <person name="Sun H."/>
            <person name="van den Burg H.A."/>
            <person name="van Ham R.C.H.J."/>
            <person name="Zhang S."/>
            <person name="Goodwin S.B."/>
            <person name="Grigoriev I.V."/>
            <person name="Collemare J."/>
            <person name="Bradshaw R.E."/>
        </authorList>
    </citation>
    <scope>NUCLEOTIDE SEQUENCE [LARGE SCALE GENOMIC DNA]</scope>
    <source>
        <strain evidence="5">NZE10 / CBS 128990</strain>
    </source>
</reference>
<evidence type="ECO:0000313" key="5">
    <source>
        <dbReference type="Proteomes" id="UP000016933"/>
    </source>
</evidence>
<evidence type="ECO:0000259" key="3">
    <source>
        <dbReference type="Pfam" id="PF24841"/>
    </source>
</evidence>
<dbReference type="InterPro" id="IPR056136">
    <property type="entry name" value="DUF7719"/>
</dbReference>
<dbReference type="OrthoDB" id="5597489at2759"/>
<gene>
    <name evidence="4" type="ORF">DOTSEDRAFT_32237</name>
</gene>
<dbReference type="OMA" id="GYFYVMK"/>
<dbReference type="STRING" id="675120.N1PZP7"/>
<feature type="transmembrane region" description="Helical" evidence="2">
    <location>
        <begin position="207"/>
        <end position="233"/>
    </location>
</feature>
<feature type="compositionally biased region" description="Polar residues" evidence="1">
    <location>
        <begin position="12"/>
        <end position="21"/>
    </location>
</feature>
<keyword evidence="2" id="KW-0812">Transmembrane</keyword>
<dbReference type="Proteomes" id="UP000016933">
    <property type="component" value="Unassembled WGS sequence"/>
</dbReference>
<keyword evidence="2" id="KW-0472">Membrane</keyword>
<keyword evidence="5" id="KW-1185">Reference proteome</keyword>
<protein>
    <recommendedName>
        <fullName evidence="3">DUF7719 domain-containing protein</fullName>
    </recommendedName>
</protein>
<dbReference type="EMBL" id="KB446536">
    <property type="protein sequence ID" value="EME47870.1"/>
    <property type="molecule type" value="Genomic_DNA"/>
</dbReference>
<organism evidence="4 5">
    <name type="scientific">Dothistroma septosporum (strain NZE10 / CBS 128990)</name>
    <name type="common">Red band needle blight fungus</name>
    <name type="synonym">Mycosphaerella pini</name>
    <dbReference type="NCBI Taxonomy" id="675120"/>
    <lineage>
        <taxon>Eukaryota</taxon>
        <taxon>Fungi</taxon>
        <taxon>Dikarya</taxon>
        <taxon>Ascomycota</taxon>
        <taxon>Pezizomycotina</taxon>
        <taxon>Dothideomycetes</taxon>
        <taxon>Dothideomycetidae</taxon>
        <taxon>Mycosphaerellales</taxon>
        <taxon>Mycosphaerellaceae</taxon>
        <taxon>Dothistroma</taxon>
    </lineage>
</organism>
<dbReference type="HOGENOM" id="CLU_074873_0_0_1"/>
<keyword evidence="2" id="KW-1133">Transmembrane helix</keyword>
<dbReference type="eggNOG" id="ENOG502S6U5">
    <property type="taxonomic scope" value="Eukaryota"/>
</dbReference>
<feature type="region of interest" description="Disordered" evidence="1">
    <location>
        <begin position="1"/>
        <end position="60"/>
    </location>
</feature>
<accession>N1PZP7</accession>
<dbReference type="Pfam" id="PF24841">
    <property type="entry name" value="DUF7719"/>
    <property type="match status" value="1"/>
</dbReference>
<dbReference type="AlphaFoldDB" id="N1PZP7"/>
<evidence type="ECO:0000313" key="4">
    <source>
        <dbReference type="EMBL" id="EME47870.1"/>
    </source>
</evidence>
<dbReference type="PANTHER" id="PTHR37846:SF1">
    <property type="entry name" value="DEACETYLASE-LIKE PROTEIN"/>
    <property type="match status" value="1"/>
</dbReference>
<proteinExistence type="predicted"/>
<name>N1PZP7_DOTSN</name>
<feature type="compositionally biased region" description="Basic and acidic residues" evidence="1">
    <location>
        <begin position="1"/>
        <end position="10"/>
    </location>
</feature>
<feature type="transmembrane region" description="Helical" evidence="2">
    <location>
        <begin position="135"/>
        <end position="156"/>
    </location>
</feature>
<evidence type="ECO:0000256" key="2">
    <source>
        <dbReference type="SAM" id="Phobius"/>
    </source>
</evidence>